<dbReference type="InterPro" id="IPR038476">
    <property type="entry name" value="UvrC_RNase_H_dom_sf"/>
</dbReference>
<evidence type="ECO:0000313" key="3">
    <source>
        <dbReference type="EMBL" id="PJA55284.1"/>
    </source>
</evidence>
<dbReference type="InterPro" id="IPR050066">
    <property type="entry name" value="UvrABC_protein_C"/>
</dbReference>
<evidence type="ECO:0000259" key="1">
    <source>
        <dbReference type="PROSITE" id="PS50164"/>
    </source>
</evidence>
<dbReference type="GO" id="GO:0009381">
    <property type="term" value="F:excinuclease ABC activity"/>
    <property type="evidence" value="ECO:0007669"/>
    <property type="project" value="InterPro"/>
</dbReference>
<dbReference type="InterPro" id="IPR035901">
    <property type="entry name" value="GIY-YIG_endonuc_sf"/>
</dbReference>
<dbReference type="InterPro" id="IPR001162">
    <property type="entry name" value="UvrC_RNase_H_dom"/>
</dbReference>
<dbReference type="InterPro" id="IPR036876">
    <property type="entry name" value="UVR_dom_sf"/>
</dbReference>
<reference evidence="4" key="1">
    <citation type="submission" date="2017-09" db="EMBL/GenBank/DDBJ databases">
        <title>Depth-based differentiation of microbial function through sediment-hosted aquifers and enrichment of novel symbionts in the deep terrestrial subsurface.</title>
        <authorList>
            <person name="Probst A.J."/>
            <person name="Ladd B."/>
            <person name="Jarett J.K."/>
            <person name="Geller-Mcgrath D.E."/>
            <person name="Sieber C.M.K."/>
            <person name="Emerson J.B."/>
            <person name="Anantharaman K."/>
            <person name="Thomas B.C."/>
            <person name="Malmstrom R."/>
            <person name="Stieglmeier M."/>
            <person name="Klingl A."/>
            <person name="Woyke T."/>
            <person name="Ryan C.M."/>
            <person name="Banfield J.F."/>
        </authorList>
    </citation>
    <scope>NUCLEOTIDE SEQUENCE [LARGE SCALE GENOMIC DNA]</scope>
</reference>
<dbReference type="EMBL" id="PFWL01000177">
    <property type="protein sequence ID" value="PJA55284.1"/>
    <property type="molecule type" value="Genomic_DNA"/>
</dbReference>
<accession>A0A2M7XX29</accession>
<name>A0A2M7XX29_9BACT</name>
<evidence type="ECO:0000259" key="2">
    <source>
        <dbReference type="PROSITE" id="PS50165"/>
    </source>
</evidence>
<dbReference type="InterPro" id="IPR047296">
    <property type="entry name" value="GIY-YIG_UvrC_Cho"/>
</dbReference>
<dbReference type="Proteomes" id="UP000229647">
    <property type="component" value="Unassembled WGS sequence"/>
</dbReference>
<proteinExistence type="predicted"/>
<protein>
    <recommendedName>
        <fullName evidence="5">Excinuclease ABC subunit C</fullName>
    </recommendedName>
</protein>
<dbReference type="PROSITE" id="PS50164">
    <property type="entry name" value="GIY_YIG"/>
    <property type="match status" value="1"/>
</dbReference>
<evidence type="ECO:0008006" key="5">
    <source>
        <dbReference type="Google" id="ProtNLM"/>
    </source>
</evidence>
<dbReference type="Gene3D" id="3.30.420.340">
    <property type="entry name" value="UvrC, RNAse H endonuclease domain"/>
    <property type="match status" value="1"/>
</dbReference>
<dbReference type="PANTHER" id="PTHR30562">
    <property type="entry name" value="UVRC/OXIDOREDUCTASE"/>
    <property type="match status" value="1"/>
</dbReference>
<dbReference type="Gene3D" id="3.40.1440.10">
    <property type="entry name" value="GIY-YIG endonuclease"/>
    <property type="match status" value="1"/>
</dbReference>
<feature type="domain" description="GIY-YIG" evidence="1">
    <location>
        <begin position="12"/>
        <end position="89"/>
    </location>
</feature>
<dbReference type="AlphaFoldDB" id="A0A2M7XX29"/>
<gene>
    <name evidence="3" type="ORF">CO165_04410</name>
</gene>
<feature type="domain" description="UvrC family homology region profile" evidence="2">
    <location>
        <begin position="242"/>
        <end position="358"/>
    </location>
</feature>
<dbReference type="Pfam" id="PF01541">
    <property type="entry name" value="GIY-YIG"/>
    <property type="match status" value="1"/>
</dbReference>
<dbReference type="Pfam" id="PF08459">
    <property type="entry name" value="UvrC_RNaseH_dom"/>
    <property type="match status" value="1"/>
</dbReference>
<comment type="caution">
    <text evidence="3">The sequence shown here is derived from an EMBL/GenBank/DDBJ whole genome shotgun (WGS) entry which is preliminary data.</text>
</comment>
<dbReference type="PANTHER" id="PTHR30562:SF1">
    <property type="entry name" value="UVRABC SYSTEM PROTEIN C"/>
    <property type="match status" value="1"/>
</dbReference>
<dbReference type="SUPFAM" id="SSF82771">
    <property type="entry name" value="GIY-YIG endonuclease"/>
    <property type="match status" value="1"/>
</dbReference>
<sequence length="424" mass="50008">MITRNQIDNLPNTIGLYLFKKNEIINYIGKSVNIKARLLSHLENAKLDNKERLIIDNSNKIETIVTESEFKALIIEAKLIRELQPKYNSIWKDDKSPLYIKITIKDEFPKIIITRKEFDKKSLYFGPFSSVRMIEKIINDIRRIIPFCTQKKISKKACFYSKIGLCHPCPNKIDRCKGEVRLALKHQYKKNINQVVSILNGNVKEIIKNLNKQLNVLIKNNQYEQAIIIRNKIFRFDQLLNLRDDMEFFINNNEKNLEEMSVILKKYFPQLNKINRIETYDISNLGLKQAVGSMVVMKNNQIDKKEYRRFKIKQTGLKSDFDRLKEVVIRRLKQNWPVPDLIIIDGGRPQIKAILKIFYDNKIIIPLIGIAKNPDRVIVGIEGYPNLFFKNDSKVLNIIRLLRDESHRFARKYHLFLRSKDFLL</sequence>
<organism evidence="3 4">
    <name type="scientific">Candidatus Roizmanbacteria bacterium CG_4_9_14_3_um_filter_33_18</name>
    <dbReference type="NCBI Taxonomy" id="1974841"/>
    <lineage>
        <taxon>Bacteria</taxon>
        <taxon>Candidatus Roizmaniibacteriota</taxon>
    </lineage>
</organism>
<dbReference type="SMART" id="SM00465">
    <property type="entry name" value="GIYc"/>
    <property type="match status" value="1"/>
</dbReference>
<dbReference type="CDD" id="cd10434">
    <property type="entry name" value="GIY-YIG_UvrC_Cho"/>
    <property type="match status" value="1"/>
</dbReference>
<dbReference type="SUPFAM" id="SSF46600">
    <property type="entry name" value="C-terminal UvrC-binding domain of UvrB"/>
    <property type="match status" value="1"/>
</dbReference>
<dbReference type="GO" id="GO:0006289">
    <property type="term" value="P:nucleotide-excision repair"/>
    <property type="evidence" value="ECO:0007669"/>
    <property type="project" value="InterPro"/>
</dbReference>
<dbReference type="InterPro" id="IPR000305">
    <property type="entry name" value="GIY-YIG_endonuc"/>
</dbReference>
<dbReference type="GO" id="GO:0009380">
    <property type="term" value="C:excinuclease repair complex"/>
    <property type="evidence" value="ECO:0007669"/>
    <property type="project" value="TreeGrafter"/>
</dbReference>
<evidence type="ECO:0000313" key="4">
    <source>
        <dbReference type="Proteomes" id="UP000229647"/>
    </source>
</evidence>
<dbReference type="PROSITE" id="PS50165">
    <property type="entry name" value="UVRC"/>
    <property type="match status" value="1"/>
</dbReference>